<accession>A0ABD1E1N6</accession>
<evidence type="ECO:0000313" key="1">
    <source>
        <dbReference type="EMBL" id="KAL1488586.1"/>
    </source>
</evidence>
<keyword evidence="2" id="KW-1185">Reference proteome</keyword>
<reference evidence="1 2" key="1">
    <citation type="submission" date="2024-05" db="EMBL/GenBank/DDBJ databases">
        <title>Genetic variation in Jamaican populations of the coffee berry borer (Hypothenemus hampei).</title>
        <authorList>
            <person name="Errbii M."/>
            <person name="Myrie A."/>
        </authorList>
    </citation>
    <scope>NUCLEOTIDE SEQUENCE [LARGE SCALE GENOMIC DNA]</scope>
    <source>
        <strain evidence="1">JA-Hopewell-2020-01-JO</strain>
        <tissue evidence="1">Whole body</tissue>
    </source>
</reference>
<sequence>MVEISQKFLEIKGRPFEDYGLGTLENVLAGMSEVEYVEGHGYYLPLDDELHESPYWNGQREEEERVLEEDDEDEEIFIDVEDEEDIFIDVDDDLTDASDSGWEDDLGWDGTPNDMCPDHPGGCYCNSDCEF</sequence>
<dbReference type="EMBL" id="JBDJPC010000014">
    <property type="protein sequence ID" value="KAL1488586.1"/>
    <property type="molecule type" value="Genomic_DNA"/>
</dbReference>
<dbReference type="Proteomes" id="UP001566132">
    <property type="component" value="Unassembled WGS sequence"/>
</dbReference>
<organism evidence="1 2">
    <name type="scientific">Hypothenemus hampei</name>
    <name type="common">Coffee berry borer</name>
    <dbReference type="NCBI Taxonomy" id="57062"/>
    <lineage>
        <taxon>Eukaryota</taxon>
        <taxon>Metazoa</taxon>
        <taxon>Ecdysozoa</taxon>
        <taxon>Arthropoda</taxon>
        <taxon>Hexapoda</taxon>
        <taxon>Insecta</taxon>
        <taxon>Pterygota</taxon>
        <taxon>Neoptera</taxon>
        <taxon>Endopterygota</taxon>
        <taxon>Coleoptera</taxon>
        <taxon>Polyphaga</taxon>
        <taxon>Cucujiformia</taxon>
        <taxon>Curculionidae</taxon>
        <taxon>Scolytinae</taxon>
        <taxon>Hypothenemus</taxon>
    </lineage>
</organism>
<proteinExistence type="predicted"/>
<name>A0ABD1E1N6_HYPHA</name>
<protein>
    <submittedName>
        <fullName evidence="1">Uncharacterized protein</fullName>
    </submittedName>
</protein>
<dbReference type="AlphaFoldDB" id="A0ABD1E1N6"/>
<comment type="caution">
    <text evidence="1">The sequence shown here is derived from an EMBL/GenBank/DDBJ whole genome shotgun (WGS) entry which is preliminary data.</text>
</comment>
<evidence type="ECO:0000313" key="2">
    <source>
        <dbReference type="Proteomes" id="UP001566132"/>
    </source>
</evidence>
<gene>
    <name evidence="1" type="ORF">ABEB36_015049</name>
</gene>